<dbReference type="AlphaFoldDB" id="A0A2P2L026"/>
<proteinExistence type="predicted"/>
<dbReference type="EMBL" id="GGEC01030812">
    <property type="protein sequence ID" value="MBX11296.1"/>
    <property type="molecule type" value="Transcribed_RNA"/>
</dbReference>
<protein>
    <submittedName>
        <fullName evidence="1">Uncharacterized protein</fullName>
    </submittedName>
</protein>
<accession>A0A2P2L026</accession>
<organism evidence="1">
    <name type="scientific">Rhizophora mucronata</name>
    <name type="common">Asiatic mangrove</name>
    <dbReference type="NCBI Taxonomy" id="61149"/>
    <lineage>
        <taxon>Eukaryota</taxon>
        <taxon>Viridiplantae</taxon>
        <taxon>Streptophyta</taxon>
        <taxon>Embryophyta</taxon>
        <taxon>Tracheophyta</taxon>
        <taxon>Spermatophyta</taxon>
        <taxon>Magnoliopsida</taxon>
        <taxon>eudicotyledons</taxon>
        <taxon>Gunneridae</taxon>
        <taxon>Pentapetalae</taxon>
        <taxon>rosids</taxon>
        <taxon>fabids</taxon>
        <taxon>Malpighiales</taxon>
        <taxon>Rhizophoraceae</taxon>
        <taxon>Rhizophora</taxon>
    </lineage>
</organism>
<evidence type="ECO:0000313" key="1">
    <source>
        <dbReference type="EMBL" id="MBX11296.1"/>
    </source>
</evidence>
<sequence length="65" mass="7440">MIHEYMHIAENMLQSLSIKSHPSITLEHSVFQDNLYQSLICISTQVVLLQSADSQLFLDQFAFAI</sequence>
<name>A0A2P2L026_RHIMU</name>
<reference evidence="1" key="1">
    <citation type="submission" date="2018-02" db="EMBL/GenBank/DDBJ databases">
        <title>Rhizophora mucronata_Transcriptome.</title>
        <authorList>
            <person name="Meera S.P."/>
            <person name="Sreeshan A."/>
            <person name="Augustine A."/>
        </authorList>
    </citation>
    <scope>NUCLEOTIDE SEQUENCE</scope>
    <source>
        <tissue evidence="1">Leaf</tissue>
    </source>
</reference>